<evidence type="ECO:0000313" key="3">
    <source>
        <dbReference type="EMBL" id="MFC2995607.1"/>
    </source>
</evidence>
<proteinExistence type="predicted"/>
<evidence type="ECO:0000313" key="6">
    <source>
        <dbReference type="Proteomes" id="UP001595455"/>
    </source>
</evidence>
<evidence type="ECO:0000313" key="4">
    <source>
        <dbReference type="EMBL" id="RFC81496.1"/>
    </source>
</evidence>
<sequence>MARTDPQVNFRIPAELKDKLDNAAKENGRTLTAELILRLEMTFDNDDQVQDLLFRIDLLEDESKRLEKKLLDVMQHVGLYDPNPQN</sequence>
<keyword evidence="4" id="KW-0238">DNA-binding</keyword>
<dbReference type="RefSeq" id="WP_107010174.1">
    <property type="nucleotide sequence ID" value="NZ_JBHRSF010000033.1"/>
</dbReference>
<reference evidence="6" key="3">
    <citation type="journal article" date="2019" name="Int. J. Syst. Evol. Microbiol.">
        <title>The Global Catalogue of Microorganisms (GCM) 10K type strain sequencing project: providing services to taxonomists for standard genome sequencing and annotation.</title>
        <authorList>
            <consortium name="The Broad Institute Genomics Platform"/>
            <consortium name="The Broad Institute Genome Sequencing Center for Infectious Disease"/>
            <person name="Wu L."/>
            <person name="Ma J."/>
        </authorList>
    </citation>
    <scope>NUCLEOTIDE SEQUENCE [LARGE SCALE GENOMIC DNA]</scope>
    <source>
        <strain evidence="6">KCTC 62575</strain>
    </source>
</reference>
<dbReference type="SUPFAM" id="SSF47598">
    <property type="entry name" value="Ribbon-helix-helix"/>
    <property type="match status" value="1"/>
</dbReference>
<accession>A0A371YJ86</accession>
<feature type="coiled-coil region" evidence="1">
    <location>
        <begin position="49"/>
        <end position="76"/>
    </location>
</feature>
<evidence type="ECO:0000313" key="5">
    <source>
        <dbReference type="Proteomes" id="UP000240957"/>
    </source>
</evidence>
<dbReference type="GO" id="GO:0006355">
    <property type="term" value="P:regulation of DNA-templated transcription"/>
    <property type="evidence" value="ECO:0007669"/>
    <property type="project" value="InterPro"/>
</dbReference>
<dbReference type="AlphaFoldDB" id="A0A371YJ86"/>
<dbReference type="EMBL" id="PYIX02000089">
    <property type="protein sequence ID" value="RFC81496.1"/>
    <property type="molecule type" value="Genomic_DNA"/>
</dbReference>
<dbReference type="Proteomes" id="UP000240957">
    <property type="component" value="Unassembled WGS sequence"/>
</dbReference>
<dbReference type="OrthoDB" id="8117140at2"/>
<reference evidence="3" key="4">
    <citation type="submission" date="2024-09" db="EMBL/GenBank/DDBJ databases">
        <authorList>
            <person name="Sun Q."/>
            <person name="Mori K."/>
        </authorList>
    </citation>
    <scope>NUCLEOTIDE SEQUENCE</scope>
    <source>
        <strain evidence="3">KCTC 62575</strain>
    </source>
</reference>
<dbReference type="Proteomes" id="UP001595455">
    <property type="component" value="Unassembled WGS sequence"/>
</dbReference>
<name>A0A371YJ86_9GAMM</name>
<keyword evidence="6" id="KW-1185">Reference proteome</keyword>
<keyword evidence="1" id="KW-0175">Coiled coil</keyword>
<dbReference type="InterPro" id="IPR010985">
    <property type="entry name" value="Ribbon_hlx_hlx"/>
</dbReference>
<comment type="caution">
    <text evidence="4">The sequence shown here is derived from an EMBL/GenBank/DDBJ whole genome shotgun (WGS) entry which is preliminary data.</text>
</comment>
<feature type="domain" description="Arc-like DNA binding" evidence="2">
    <location>
        <begin position="2"/>
        <end position="51"/>
    </location>
</feature>
<dbReference type="GO" id="GO:0003677">
    <property type="term" value="F:DNA binding"/>
    <property type="evidence" value="ECO:0007669"/>
    <property type="project" value="UniProtKB-KW"/>
</dbReference>
<dbReference type="Gene3D" id="1.10.1220.10">
    <property type="entry name" value="Met repressor-like"/>
    <property type="match status" value="1"/>
</dbReference>
<dbReference type="Pfam" id="PF03869">
    <property type="entry name" value="Arc"/>
    <property type="match status" value="1"/>
</dbReference>
<organism evidence="4 5">
    <name type="scientific">Acinetobacter sichuanensis</name>
    <dbReference type="NCBI Taxonomy" id="2136183"/>
    <lineage>
        <taxon>Bacteria</taxon>
        <taxon>Pseudomonadati</taxon>
        <taxon>Pseudomonadota</taxon>
        <taxon>Gammaproteobacteria</taxon>
        <taxon>Moraxellales</taxon>
        <taxon>Moraxellaceae</taxon>
        <taxon>Acinetobacter</taxon>
    </lineage>
</organism>
<reference evidence="3" key="1">
    <citation type="journal article" date="2014" name="Int. J. Syst. Evol. Microbiol.">
        <title>Complete genome of a new Firmicutes species belonging to the dominant human colonic microbiota ('Ruminococcus bicirculans') reveals two chromosomes and a selective capacity to utilize plant glucans.</title>
        <authorList>
            <consortium name="NISC Comparative Sequencing Program"/>
            <person name="Wegmann U."/>
            <person name="Louis P."/>
            <person name="Goesmann A."/>
            <person name="Henrissat B."/>
            <person name="Duncan S.H."/>
            <person name="Flint H.J."/>
        </authorList>
    </citation>
    <scope>NUCLEOTIDE SEQUENCE</scope>
    <source>
        <strain evidence="3">KCTC 62575</strain>
    </source>
</reference>
<dbReference type="InterPro" id="IPR013321">
    <property type="entry name" value="Arc_rbn_hlx_hlx"/>
</dbReference>
<gene>
    <name evidence="3" type="ORF">ACFODO_10065</name>
    <name evidence="4" type="ORF">C9E89_021505</name>
</gene>
<dbReference type="InterPro" id="IPR005569">
    <property type="entry name" value="Arc_DNA-bd_dom"/>
</dbReference>
<dbReference type="EMBL" id="JBHRSF010000033">
    <property type="protein sequence ID" value="MFC2995607.1"/>
    <property type="molecule type" value="Genomic_DNA"/>
</dbReference>
<feature type="non-terminal residue" evidence="4">
    <location>
        <position position="86"/>
    </location>
</feature>
<protein>
    <submittedName>
        <fullName evidence="4">Arc family DNA-binding protein</fullName>
    </submittedName>
</protein>
<evidence type="ECO:0000259" key="2">
    <source>
        <dbReference type="Pfam" id="PF03869"/>
    </source>
</evidence>
<evidence type="ECO:0000256" key="1">
    <source>
        <dbReference type="SAM" id="Coils"/>
    </source>
</evidence>
<reference evidence="4 5" key="2">
    <citation type="submission" date="2018-08" db="EMBL/GenBank/DDBJ databases">
        <title>The draft genome of Acinetobacter sichuanensis strain WCHAc060041.</title>
        <authorList>
            <person name="Qin J."/>
            <person name="Feng Y."/>
            <person name="Zong Z."/>
        </authorList>
    </citation>
    <scope>NUCLEOTIDE SEQUENCE [LARGE SCALE GENOMIC DNA]</scope>
    <source>
        <strain evidence="4 5">WCHAc060041</strain>
    </source>
</reference>